<protein>
    <recommendedName>
        <fullName evidence="5">Pentatricopeptide repeat-containing protein</fullName>
    </recommendedName>
</protein>
<dbReference type="InterPro" id="IPR002885">
    <property type="entry name" value="PPR_rpt"/>
</dbReference>
<dbReference type="EMBL" id="JAHRHJ020000003">
    <property type="protein sequence ID" value="KAH9323336.1"/>
    <property type="molecule type" value="Genomic_DNA"/>
</dbReference>
<dbReference type="InterPro" id="IPR046960">
    <property type="entry name" value="PPR_At4g14850-like_plant"/>
</dbReference>
<evidence type="ECO:0000256" key="2">
    <source>
        <dbReference type="PROSITE-ProRule" id="PRU00708"/>
    </source>
</evidence>
<dbReference type="PANTHER" id="PTHR47926">
    <property type="entry name" value="PENTATRICOPEPTIDE REPEAT-CONTAINING PROTEIN"/>
    <property type="match status" value="1"/>
</dbReference>
<feature type="repeat" description="PPR" evidence="2">
    <location>
        <begin position="61"/>
        <end position="95"/>
    </location>
</feature>
<dbReference type="Proteomes" id="UP000824469">
    <property type="component" value="Unassembled WGS sequence"/>
</dbReference>
<dbReference type="GO" id="GO:0003723">
    <property type="term" value="F:RNA binding"/>
    <property type="evidence" value="ECO:0007669"/>
    <property type="project" value="InterPro"/>
</dbReference>
<feature type="repeat" description="PPR" evidence="2">
    <location>
        <begin position="96"/>
        <end position="130"/>
    </location>
</feature>
<dbReference type="Pfam" id="PF13041">
    <property type="entry name" value="PPR_2"/>
    <property type="match status" value="2"/>
</dbReference>
<dbReference type="PROSITE" id="PS51375">
    <property type="entry name" value="PPR"/>
    <property type="match status" value="4"/>
</dbReference>
<feature type="repeat" description="PPR" evidence="2">
    <location>
        <begin position="30"/>
        <end position="60"/>
    </location>
</feature>
<dbReference type="OMA" id="HPRQAIE"/>
<gene>
    <name evidence="3" type="ORF">KI387_017975</name>
</gene>
<sequence>VVVNALIDMYSKCGSIKKARCLFDKMHQQDAVSWNAIIAGYAQNGVVDKALRLFKEMPQRDVVSWTAMIVGYAQNGLVESALEFFKQMQQTNVRPDQFTFASILPACAKMGALEQGMEIHHRIIESGFLSDVLETALIDMYAKCGSIQRARDLFDKLHHPNVISWTAMIAGYAMHGYGKDALNFFELMKSSGTNPNH</sequence>
<organism evidence="3 4">
    <name type="scientific">Taxus chinensis</name>
    <name type="common">Chinese yew</name>
    <name type="synonym">Taxus wallichiana var. chinensis</name>
    <dbReference type="NCBI Taxonomy" id="29808"/>
    <lineage>
        <taxon>Eukaryota</taxon>
        <taxon>Viridiplantae</taxon>
        <taxon>Streptophyta</taxon>
        <taxon>Embryophyta</taxon>
        <taxon>Tracheophyta</taxon>
        <taxon>Spermatophyta</taxon>
        <taxon>Pinopsida</taxon>
        <taxon>Pinidae</taxon>
        <taxon>Conifers II</taxon>
        <taxon>Cupressales</taxon>
        <taxon>Taxaceae</taxon>
        <taxon>Taxus</taxon>
    </lineage>
</organism>
<dbReference type="GO" id="GO:0009451">
    <property type="term" value="P:RNA modification"/>
    <property type="evidence" value="ECO:0007669"/>
    <property type="project" value="InterPro"/>
</dbReference>
<dbReference type="AlphaFoldDB" id="A0AA38GIS1"/>
<dbReference type="Pfam" id="PF01535">
    <property type="entry name" value="PPR"/>
    <property type="match status" value="2"/>
</dbReference>
<accession>A0AA38GIS1</accession>
<dbReference type="FunFam" id="1.25.40.10:FF:000285">
    <property type="entry name" value="Pentatricopeptide repeat-containing protein, chloroplastic"/>
    <property type="match status" value="1"/>
</dbReference>
<reference evidence="3 4" key="1">
    <citation type="journal article" date="2021" name="Nat. Plants">
        <title>The Taxus genome provides insights into paclitaxel biosynthesis.</title>
        <authorList>
            <person name="Xiong X."/>
            <person name="Gou J."/>
            <person name="Liao Q."/>
            <person name="Li Y."/>
            <person name="Zhou Q."/>
            <person name="Bi G."/>
            <person name="Li C."/>
            <person name="Du R."/>
            <person name="Wang X."/>
            <person name="Sun T."/>
            <person name="Guo L."/>
            <person name="Liang H."/>
            <person name="Lu P."/>
            <person name="Wu Y."/>
            <person name="Zhang Z."/>
            <person name="Ro D.K."/>
            <person name="Shang Y."/>
            <person name="Huang S."/>
            <person name="Yan J."/>
        </authorList>
    </citation>
    <scope>NUCLEOTIDE SEQUENCE [LARGE SCALE GENOMIC DNA]</scope>
    <source>
        <strain evidence="3">Ta-2019</strain>
    </source>
</reference>
<evidence type="ECO:0008006" key="5">
    <source>
        <dbReference type="Google" id="ProtNLM"/>
    </source>
</evidence>
<name>A0AA38GIS1_TAXCH</name>
<keyword evidence="4" id="KW-1185">Reference proteome</keyword>
<dbReference type="NCBIfam" id="TIGR00756">
    <property type="entry name" value="PPR"/>
    <property type="match status" value="4"/>
</dbReference>
<feature type="non-terminal residue" evidence="3">
    <location>
        <position position="197"/>
    </location>
</feature>
<dbReference type="Gene3D" id="1.25.40.10">
    <property type="entry name" value="Tetratricopeptide repeat domain"/>
    <property type="match status" value="2"/>
</dbReference>
<comment type="caution">
    <text evidence="3">The sequence shown here is derived from an EMBL/GenBank/DDBJ whole genome shotgun (WGS) entry which is preliminary data.</text>
</comment>
<dbReference type="Pfam" id="PF12854">
    <property type="entry name" value="PPR_1"/>
    <property type="match status" value="1"/>
</dbReference>
<evidence type="ECO:0000313" key="3">
    <source>
        <dbReference type="EMBL" id="KAH9323336.1"/>
    </source>
</evidence>
<evidence type="ECO:0000256" key="1">
    <source>
        <dbReference type="ARBA" id="ARBA00022737"/>
    </source>
</evidence>
<feature type="repeat" description="PPR" evidence="2">
    <location>
        <begin position="161"/>
        <end position="195"/>
    </location>
</feature>
<feature type="non-terminal residue" evidence="3">
    <location>
        <position position="1"/>
    </location>
</feature>
<proteinExistence type="predicted"/>
<dbReference type="FunFam" id="1.25.40.10:FF:000412">
    <property type="entry name" value="Putative pentatricopeptide repeat-containing protein"/>
    <property type="match status" value="1"/>
</dbReference>
<dbReference type="InterPro" id="IPR011990">
    <property type="entry name" value="TPR-like_helical_dom_sf"/>
</dbReference>
<evidence type="ECO:0000313" key="4">
    <source>
        <dbReference type="Proteomes" id="UP000824469"/>
    </source>
</evidence>
<keyword evidence="1" id="KW-0677">Repeat</keyword>